<dbReference type="PANTHER" id="PTHR11403:SF6">
    <property type="entry name" value="NITRIC OXIDE REDUCTASE SUBUNIT E"/>
    <property type="match status" value="1"/>
</dbReference>
<dbReference type="EMBL" id="JH719381">
    <property type="protein sequence ID" value="EJB05972.1"/>
    <property type="molecule type" value="Genomic_DNA"/>
</dbReference>
<evidence type="ECO:0000256" key="5">
    <source>
        <dbReference type="ARBA" id="ARBA00023136"/>
    </source>
</evidence>
<dbReference type="GO" id="GO:0004129">
    <property type="term" value="F:cytochrome-c oxidase activity"/>
    <property type="evidence" value="ECO:0007669"/>
    <property type="project" value="InterPro"/>
</dbReference>
<dbReference type="AlphaFoldDB" id="I9NGY7"/>
<evidence type="ECO:0000313" key="9">
    <source>
        <dbReference type="EMBL" id="EJB05972.1"/>
    </source>
</evidence>
<evidence type="ECO:0000256" key="2">
    <source>
        <dbReference type="ARBA" id="ARBA00010581"/>
    </source>
</evidence>
<dbReference type="Gene3D" id="1.20.120.80">
    <property type="entry name" value="Cytochrome c oxidase, subunit III, four-helix bundle"/>
    <property type="match status" value="1"/>
</dbReference>
<evidence type="ECO:0000256" key="7">
    <source>
        <dbReference type="SAM" id="Phobius"/>
    </source>
</evidence>
<dbReference type="HOGENOM" id="CLU_044071_2_1_5"/>
<reference evidence="9 10" key="1">
    <citation type="submission" date="2012-02" db="EMBL/GenBank/DDBJ databases">
        <title>Improved High-Quality Draft Sequence of Rhizobium leguminosarum bv. trifolii WSM597.</title>
        <authorList>
            <consortium name="US DOE Joint Genome Institute"/>
            <person name="Lucas S."/>
            <person name="Han J."/>
            <person name="Lapidus A."/>
            <person name="Cheng J.-F."/>
            <person name="Goodwin L."/>
            <person name="Pitluck S."/>
            <person name="Peters L."/>
            <person name="Ovchinnikova G."/>
            <person name="Held B."/>
            <person name="Detter J.C."/>
            <person name="Han C."/>
            <person name="Tapia R."/>
            <person name="Land M."/>
            <person name="Hauser L."/>
            <person name="Kyrpides N."/>
            <person name="Ivanova N."/>
            <person name="Pagani I."/>
            <person name="Brau L."/>
            <person name="Yates R."/>
            <person name="O'Hara G."/>
            <person name="Rui T."/>
            <person name="Howieson J."/>
            <person name="Reeve W."/>
            <person name="Woyke T."/>
        </authorList>
    </citation>
    <scope>NUCLEOTIDE SEQUENCE [LARGE SCALE GENOMIC DNA]</scope>
    <source>
        <strain evidence="9 10">WSM597</strain>
    </source>
</reference>
<comment type="similarity">
    <text evidence="2 6">Belongs to the cytochrome c oxidase subunit 3 family.</text>
</comment>
<dbReference type="InterPro" id="IPR013833">
    <property type="entry name" value="Cyt_c_oxidase_su3_a-hlx"/>
</dbReference>
<dbReference type="Pfam" id="PF00510">
    <property type="entry name" value="COX3"/>
    <property type="match status" value="1"/>
</dbReference>
<dbReference type="PROSITE" id="PS50253">
    <property type="entry name" value="COX3"/>
    <property type="match status" value="1"/>
</dbReference>
<evidence type="ECO:0000256" key="6">
    <source>
        <dbReference type="RuleBase" id="RU003376"/>
    </source>
</evidence>
<feature type="domain" description="Heme-copper oxidase subunit III family profile" evidence="8">
    <location>
        <begin position="1"/>
        <end position="183"/>
    </location>
</feature>
<gene>
    <name evidence="9" type="ORF">Rleg9DRAFT_4864</name>
</gene>
<dbReference type="PANTHER" id="PTHR11403">
    <property type="entry name" value="CYTOCHROME C OXIDASE SUBUNIT III"/>
    <property type="match status" value="1"/>
</dbReference>
<sequence length="183" mass="20020">MTSTDVNQEVHGRTASDGGDLLVWILAWSELAAFGALLTAYVVASWIHPDEFAKGAATLHQTLALGNTIILLTSGWFAVKAASCWHQRSQCLMLLGAAGGGFLFVALKLYEYRLEGVSLLAADTFSQLYLLITGFHMAHVLFGALLLVLVARFPSPQNVHLLTTLWHVIDIVWLVMLPVVYLL</sequence>
<proteinExistence type="inferred from homology"/>
<dbReference type="InterPro" id="IPR035973">
    <property type="entry name" value="Cyt_c_oxidase_su3-like_sf"/>
</dbReference>
<dbReference type="InterPro" id="IPR000298">
    <property type="entry name" value="Cyt_c_oxidase-like_su3"/>
</dbReference>
<name>I9NGY7_RHILT</name>
<keyword evidence="3 6" id="KW-0812">Transmembrane</keyword>
<dbReference type="Proteomes" id="UP000005092">
    <property type="component" value="Unassembled WGS sequence"/>
</dbReference>
<evidence type="ECO:0000313" key="10">
    <source>
        <dbReference type="Proteomes" id="UP000005092"/>
    </source>
</evidence>
<dbReference type="RefSeq" id="WP_003590862.1">
    <property type="nucleotide sequence ID" value="NZ_JH719381.1"/>
</dbReference>
<keyword evidence="5 7" id="KW-0472">Membrane</keyword>
<protein>
    <submittedName>
        <fullName evidence="9">Heme/copper-type cytochrome/quinol oxidase, subunit 3</fullName>
    </submittedName>
</protein>
<organism evidence="9 10">
    <name type="scientific">Rhizobium leguminosarum bv. trifolii WSM597</name>
    <dbReference type="NCBI Taxonomy" id="754764"/>
    <lineage>
        <taxon>Bacteria</taxon>
        <taxon>Pseudomonadati</taxon>
        <taxon>Pseudomonadota</taxon>
        <taxon>Alphaproteobacteria</taxon>
        <taxon>Hyphomicrobiales</taxon>
        <taxon>Rhizobiaceae</taxon>
        <taxon>Rhizobium/Agrobacterium group</taxon>
        <taxon>Rhizobium</taxon>
    </lineage>
</organism>
<dbReference type="SUPFAM" id="SSF81452">
    <property type="entry name" value="Cytochrome c oxidase subunit III-like"/>
    <property type="match status" value="1"/>
</dbReference>
<evidence type="ECO:0000256" key="4">
    <source>
        <dbReference type="ARBA" id="ARBA00022989"/>
    </source>
</evidence>
<evidence type="ECO:0000259" key="8">
    <source>
        <dbReference type="PROSITE" id="PS50253"/>
    </source>
</evidence>
<accession>I9NGY7</accession>
<keyword evidence="4 7" id="KW-1133">Transmembrane helix</keyword>
<dbReference type="InterPro" id="IPR024791">
    <property type="entry name" value="Cyt_c/ubiquinol_Oxase_su3"/>
</dbReference>
<feature type="transmembrane region" description="Helical" evidence="7">
    <location>
        <begin position="130"/>
        <end position="149"/>
    </location>
</feature>
<evidence type="ECO:0000256" key="3">
    <source>
        <dbReference type="ARBA" id="ARBA00022692"/>
    </source>
</evidence>
<feature type="transmembrane region" description="Helical" evidence="7">
    <location>
        <begin position="59"/>
        <end position="79"/>
    </location>
</feature>
<dbReference type="GO" id="GO:0005886">
    <property type="term" value="C:plasma membrane"/>
    <property type="evidence" value="ECO:0007669"/>
    <property type="project" value="UniProtKB-SubCell"/>
</dbReference>
<feature type="transmembrane region" description="Helical" evidence="7">
    <location>
        <begin position="161"/>
        <end position="182"/>
    </location>
</feature>
<feature type="transmembrane region" description="Helical" evidence="7">
    <location>
        <begin position="21"/>
        <end position="47"/>
    </location>
</feature>
<feature type="transmembrane region" description="Helical" evidence="7">
    <location>
        <begin position="91"/>
        <end position="110"/>
    </location>
</feature>
<evidence type="ECO:0000256" key="1">
    <source>
        <dbReference type="ARBA" id="ARBA00004141"/>
    </source>
</evidence>
<dbReference type="OrthoDB" id="9810850at2"/>
<dbReference type="GO" id="GO:0019646">
    <property type="term" value="P:aerobic electron transport chain"/>
    <property type="evidence" value="ECO:0007669"/>
    <property type="project" value="InterPro"/>
</dbReference>
<comment type="subcellular location">
    <subcellularLocation>
        <location evidence="6">Cell membrane</location>
        <topology evidence="6">Multi-pass membrane protein</topology>
    </subcellularLocation>
    <subcellularLocation>
        <location evidence="1">Membrane</location>
        <topology evidence="1">Multi-pass membrane protein</topology>
    </subcellularLocation>
</comment>